<dbReference type="GO" id="GO:0003677">
    <property type="term" value="F:DNA binding"/>
    <property type="evidence" value="ECO:0007669"/>
    <property type="project" value="UniProtKB-KW"/>
</dbReference>
<dbReference type="InterPro" id="IPR025943">
    <property type="entry name" value="Sigma_54_int_dom_ATP-bd_2"/>
</dbReference>
<organism evidence="7 8">
    <name type="scientific">SAR86 cluster bacterium</name>
    <dbReference type="NCBI Taxonomy" id="2030880"/>
    <lineage>
        <taxon>Bacteria</taxon>
        <taxon>Pseudomonadati</taxon>
        <taxon>Pseudomonadota</taxon>
        <taxon>Gammaproteobacteria</taxon>
        <taxon>SAR86 cluster</taxon>
    </lineage>
</organism>
<comment type="caution">
    <text evidence="7">The sequence shown here is derived from an EMBL/GenBank/DDBJ whole genome shotgun (WGS) entry which is preliminary data.</text>
</comment>
<evidence type="ECO:0000256" key="5">
    <source>
        <dbReference type="ARBA" id="ARBA00023163"/>
    </source>
</evidence>
<reference evidence="8" key="1">
    <citation type="submission" date="2017-08" db="EMBL/GenBank/DDBJ databases">
        <title>A dynamic microbial community with high functional redundancy inhabits the cold, oxic subseafloor aquifer.</title>
        <authorList>
            <person name="Tully B.J."/>
            <person name="Wheat C.G."/>
            <person name="Glazer B.T."/>
            <person name="Huber J.A."/>
        </authorList>
    </citation>
    <scope>NUCLEOTIDE SEQUENCE [LARGE SCALE GENOMIC DNA]</scope>
</reference>
<dbReference type="PROSITE" id="PS00676">
    <property type="entry name" value="SIGMA54_INTERACT_2"/>
    <property type="match status" value="1"/>
</dbReference>
<dbReference type="SMART" id="SM00382">
    <property type="entry name" value="AAA"/>
    <property type="match status" value="1"/>
</dbReference>
<evidence type="ECO:0000313" key="7">
    <source>
        <dbReference type="EMBL" id="PCH63272.1"/>
    </source>
</evidence>
<dbReference type="InterPro" id="IPR003018">
    <property type="entry name" value="GAF"/>
</dbReference>
<keyword evidence="5" id="KW-0804">Transcription</keyword>
<dbReference type="PROSITE" id="PS50045">
    <property type="entry name" value="SIGMA54_INTERACT_4"/>
    <property type="match status" value="1"/>
</dbReference>
<keyword evidence="1" id="KW-0547">Nucleotide-binding</keyword>
<evidence type="ECO:0000259" key="6">
    <source>
        <dbReference type="PROSITE" id="PS50045"/>
    </source>
</evidence>
<accession>A0A2A4MTT1</accession>
<protein>
    <submittedName>
        <fullName evidence="7">Nitric oxide reductase transcriptional regulator NorR</fullName>
    </submittedName>
</protein>
<dbReference type="EMBL" id="NVQR01000022">
    <property type="protein sequence ID" value="PCH63272.1"/>
    <property type="molecule type" value="Genomic_DNA"/>
</dbReference>
<dbReference type="Gene3D" id="1.10.10.60">
    <property type="entry name" value="Homeodomain-like"/>
    <property type="match status" value="1"/>
</dbReference>
<dbReference type="SUPFAM" id="SSF46689">
    <property type="entry name" value="Homeodomain-like"/>
    <property type="match status" value="1"/>
</dbReference>
<dbReference type="InterPro" id="IPR029016">
    <property type="entry name" value="GAF-like_dom_sf"/>
</dbReference>
<proteinExistence type="predicted"/>
<dbReference type="Gene3D" id="3.40.50.300">
    <property type="entry name" value="P-loop containing nucleotide triphosphate hydrolases"/>
    <property type="match status" value="1"/>
</dbReference>
<keyword evidence="4" id="KW-0238">DNA-binding</keyword>
<dbReference type="Gene3D" id="1.10.8.60">
    <property type="match status" value="1"/>
</dbReference>
<dbReference type="CDD" id="cd00009">
    <property type="entry name" value="AAA"/>
    <property type="match status" value="1"/>
</dbReference>
<dbReference type="AlphaFoldDB" id="A0A2A4MTT1"/>
<dbReference type="InterPro" id="IPR002078">
    <property type="entry name" value="Sigma_54_int"/>
</dbReference>
<dbReference type="Pfam" id="PF00158">
    <property type="entry name" value="Sigma54_activat"/>
    <property type="match status" value="1"/>
</dbReference>
<evidence type="ECO:0000256" key="4">
    <source>
        <dbReference type="ARBA" id="ARBA00023125"/>
    </source>
</evidence>
<keyword evidence="3" id="KW-0805">Transcription regulation</keyword>
<sequence>MNLSPLLNIIEDLHRESDPSRRYQNLVESMQELIPCDCIVLLKLDADLLKPVAAIGLKDEAMARRFPLKHHPRLQQIAQAPDFLRFDTDSLLPDPYDGLVDNDHTQLLVHDCMGSTITIEGKIWGILTLDAMQAGSFDRIDSAQLKIYFSAMGAAIRVSQHIESLVARAQHSHELAHRLIKSPQQQPLIGRSKAIQSMQAEIQTVAPSDLSVLITGETGVGKELVARSIHQQSQRSEEILVQINCAALPENIVESELFGHVKGAFSGAVRDRSGRFELADGGSLFLDEVGELSLSVQAKLLRTLQSGEIQRVGSDQTLSVDVRLIAATNRDLQQAVKQGRFRADLYHRLSVYPLHVPPLRERGNDYILLAGYFLELSQHKLGVNKFRLSSKALQLMSTYDWPGNVRELEHLLSRAALKSATGRSGARDIISIDAKHLDLDSKPSNIETIEEVQPITATQGMRKTVEQYQRQLIQSALDKNQGKLAATARDLKLDRSNLVRLMNRLGIQS</sequence>
<dbReference type="Proteomes" id="UP000218172">
    <property type="component" value="Unassembled WGS sequence"/>
</dbReference>
<dbReference type="PROSITE" id="PS00675">
    <property type="entry name" value="SIGMA54_INTERACT_1"/>
    <property type="match status" value="1"/>
</dbReference>
<dbReference type="GO" id="GO:0005524">
    <property type="term" value="F:ATP binding"/>
    <property type="evidence" value="ECO:0007669"/>
    <property type="project" value="UniProtKB-KW"/>
</dbReference>
<dbReference type="Gene3D" id="3.30.450.40">
    <property type="match status" value="1"/>
</dbReference>
<dbReference type="SUPFAM" id="SSF52540">
    <property type="entry name" value="P-loop containing nucleoside triphosphate hydrolases"/>
    <property type="match status" value="1"/>
</dbReference>
<feature type="domain" description="Sigma-54 factor interaction" evidence="6">
    <location>
        <begin position="188"/>
        <end position="417"/>
    </location>
</feature>
<dbReference type="NCBIfam" id="NF003451">
    <property type="entry name" value="PRK05022.1"/>
    <property type="match status" value="1"/>
</dbReference>
<dbReference type="PANTHER" id="PTHR32071">
    <property type="entry name" value="TRANSCRIPTIONAL REGULATORY PROTEIN"/>
    <property type="match status" value="1"/>
</dbReference>
<dbReference type="PANTHER" id="PTHR32071:SF35">
    <property type="entry name" value="ANAEROBIC NITRIC OXIDE REDUCTASE TRANSCRIPTION REGULATOR NORR"/>
    <property type="match status" value="1"/>
</dbReference>
<keyword evidence="2" id="KW-0067">ATP-binding</keyword>
<gene>
    <name evidence="7" type="ORF">COC19_01225</name>
</gene>
<name>A0A2A4MTT1_9GAMM</name>
<dbReference type="InterPro" id="IPR025944">
    <property type="entry name" value="Sigma_54_int_dom_CS"/>
</dbReference>
<evidence type="ECO:0000256" key="3">
    <source>
        <dbReference type="ARBA" id="ARBA00023015"/>
    </source>
</evidence>
<dbReference type="InterPro" id="IPR027417">
    <property type="entry name" value="P-loop_NTPase"/>
</dbReference>
<dbReference type="InterPro" id="IPR025662">
    <property type="entry name" value="Sigma_54_int_dom_ATP-bd_1"/>
</dbReference>
<dbReference type="SUPFAM" id="SSF55781">
    <property type="entry name" value="GAF domain-like"/>
    <property type="match status" value="1"/>
</dbReference>
<dbReference type="InterPro" id="IPR009057">
    <property type="entry name" value="Homeodomain-like_sf"/>
</dbReference>
<evidence type="ECO:0000256" key="2">
    <source>
        <dbReference type="ARBA" id="ARBA00022840"/>
    </source>
</evidence>
<dbReference type="PROSITE" id="PS00688">
    <property type="entry name" value="SIGMA54_INTERACT_3"/>
    <property type="match status" value="1"/>
</dbReference>
<evidence type="ECO:0000256" key="1">
    <source>
        <dbReference type="ARBA" id="ARBA00022741"/>
    </source>
</evidence>
<dbReference type="Pfam" id="PF25601">
    <property type="entry name" value="AAA_lid_14"/>
    <property type="match status" value="1"/>
</dbReference>
<dbReference type="InterPro" id="IPR003593">
    <property type="entry name" value="AAA+_ATPase"/>
</dbReference>
<dbReference type="SMART" id="SM00065">
    <property type="entry name" value="GAF"/>
    <property type="match status" value="1"/>
</dbReference>
<dbReference type="InterPro" id="IPR058031">
    <property type="entry name" value="AAA_lid_NorR"/>
</dbReference>
<dbReference type="FunFam" id="3.40.50.300:FF:000006">
    <property type="entry name" value="DNA-binding transcriptional regulator NtrC"/>
    <property type="match status" value="1"/>
</dbReference>
<dbReference type="GO" id="GO:0006355">
    <property type="term" value="P:regulation of DNA-templated transcription"/>
    <property type="evidence" value="ECO:0007669"/>
    <property type="project" value="InterPro"/>
</dbReference>
<evidence type="ECO:0000313" key="8">
    <source>
        <dbReference type="Proteomes" id="UP000218172"/>
    </source>
</evidence>